<reference evidence="3 4" key="1">
    <citation type="journal article" date="2021" name="bioRxiv">
        <title>Chromosome-scale and haplotype-resolved genome assembly of a tetraploid potato cultivar.</title>
        <authorList>
            <person name="Sun H."/>
            <person name="Jiao W.-B."/>
            <person name="Krause K."/>
            <person name="Campoy J.A."/>
            <person name="Goel M."/>
            <person name="Folz-Donahue K."/>
            <person name="Kukat C."/>
            <person name="Huettel B."/>
            <person name="Schneeberger K."/>
        </authorList>
    </citation>
    <scope>NUCLEOTIDE SEQUENCE [LARGE SCALE GENOMIC DNA]</scope>
    <source>
        <strain evidence="3">SolTubOtavaFocal</strain>
        <tissue evidence="3">Leaves</tissue>
    </source>
</reference>
<keyword evidence="4" id="KW-1185">Reference proteome</keyword>
<dbReference type="Proteomes" id="UP000826656">
    <property type="component" value="Unassembled WGS sequence"/>
</dbReference>
<dbReference type="Pfam" id="PF03732">
    <property type="entry name" value="Retrotrans_gag"/>
    <property type="match status" value="1"/>
</dbReference>
<evidence type="ECO:0000313" key="3">
    <source>
        <dbReference type="EMBL" id="KAH0757495.1"/>
    </source>
</evidence>
<evidence type="ECO:0000256" key="1">
    <source>
        <dbReference type="SAM" id="MobiDB-lite"/>
    </source>
</evidence>
<dbReference type="SUPFAM" id="SSF54160">
    <property type="entry name" value="Chromo domain-like"/>
    <property type="match status" value="1"/>
</dbReference>
<name>A0ABQ7V3B3_SOLTU</name>
<dbReference type="EMBL" id="JAIVGD010000015">
    <property type="protein sequence ID" value="KAH0757495.1"/>
    <property type="molecule type" value="Genomic_DNA"/>
</dbReference>
<feature type="region of interest" description="Disordered" evidence="1">
    <location>
        <begin position="384"/>
        <end position="438"/>
    </location>
</feature>
<feature type="domain" description="Retrotransposon gag" evidence="2">
    <location>
        <begin position="266"/>
        <end position="355"/>
    </location>
</feature>
<organism evidence="3 4">
    <name type="scientific">Solanum tuberosum</name>
    <name type="common">Potato</name>
    <dbReference type="NCBI Taxonomy" id="4113"/>
    <lineage>
        <taxon>Eukaryota</taxon>
        <taxon>Viridiplantae</taxon>
        <taxon>Streptophyta</taxon>
        <taxon>Embryophyta</taxon>
        <taxon>Tracheophyta</taxon>
        <taxon>Spermatophyta</taxon>
        <taxon>Magnoliopsida</taxon>
        <taxon>eudicotyledons</taxon>
        <taxon>Gunneridae</taxon>
        <taxon>Pentapetalae</taxon>
        <taxon>asterids</taxon>
        <taxon>lamiids</taxon>
        <taxon>Solanales</taxon>
        <taxon>Solanaceae</taxon>
        <taxon>Solanoideae</taxon>
        <taxon>Solaneae</taxon>
        <taxon>Solanum</taxon>
    </lineage>
</organism>
<evidence type="ECO:0000313" key="4">
    <source>
        <dbReference type="Proteomes" id="UP000826656"/>
    </source>
</evidence>
<dbReference type="InterPro" id="IPR016197">
    <property type="entry name" value="Chromo-like_dom_sf"/>
</dbReference>
<evidence type="ECO:0000259" key="2">
    <source>
        <dbReference type="Pfam" id="PF03732"/>
    </source>
</evidence>
<gene>
    <name evidence="3" type="ORF">KY290_020988</name>
</gene>
<sequence>MKTQSRIKSQADSKRCDLYFNVLPETSKVHPIFHVSLLRPARGCSDITSPPPLPLSGELEFMVEPEKVLSHRWVKESRVPTLELLIQWHCRPIEEASWEDYDFLVVLFPLFCLEDKASFQGGCTDTNPPLKTFDVRADRSNMVNTRLSNSQEGVPNVESLAQQLSTIASKLNTIYSLAADVATLNAQTSCTQQEESSHRNRNKGKSVWLDKEEEIDSPSWSKKPPRKPYTKMEFPIFEGGDPGGWILKAEKYFCYYQTQEEHKVDIVAMYLEGDVLYLFSWINRERTLLYWEELIKALQENFGPAEFQNPDEHFCNIQQTDYVQEYRQEFAKRSSRVTNWPDHCLLRVFLNGLKEELKSYVRIHKPRTVYRAISLAHEFENKLGTTRSNRVPNLTTNNRPTVQNPLNSFRNTQNNSSSANHNLRSSVSSNPAASQPLQMRTWDTERRNLMAQGLYFRCHEKFAPSHRRNLMAQGLYFRCHEKFAPSHR</sequence>
<proteinExistence type="predicted"/>
<dbReference type="InterPro" id="IPR005162">
    <property type="entry name" value="Retrotrans_gag_dom"/>
</dbReference>
<feature type="region of interest" description="Disordered" evidence="1">
    <location>
        <begin position="189"/>
        <end position="226"/>
    </location>
</feature>
<protein>
    <recommendedName>
        <fullName evidence="2">Retrotransposon gag domain-containing protein</fullName>
    </recommendedName>
</protein>
<comment type="caution">
    <text evidence="3">The sequence shown here is derived from an EMBL/GenBank/DDBJ whole genome shotgun (WGS) entry which is preliminary data.</text>
</comment>
<accession>A0ABQ7V3B3</accession>